<dbReference type="InterPro" id="IPR000551">
    <property type="entry name" value="MerR-type_HTH_dom"/>
</dbReference>
<evidence type="ECO:0000313" key="3">
    <source>
        <dbReference type="Proteomes" id="UP000199450"/>
    </source>
</evidence>
<dbReference type="GO" id="GO:0003677">
    <property type="term" value="F:DNA binding"/>
    <property type="evidence" value="ECO:0007669"/>
    <property type="project" value="InterPro"/>
</dbReference>
<dbReference type="GO" id="GO:0006355">
    <property type="term" value="P:regulation of DNA-templated transcription"/>
    <property type="evidence" value="ECO:0007669"/>
    <property type="project" value="InterPro"/>
</dbReference>
<organism evidence="2 3">
    <name type="scientific">Chryseobacterium taichungense</name>
    <dbReference type="NCBI Taxonomy" id="295069"/>
    <lineage>
        <taxon>Bacteria</taxon>
        <taxon>Pseudomonadati</taxon>
        <taxon>Bacteroidota</taxon>
        <taxon>Flavobacteriia</taxon>
        <taxon>Flavobacteriales</taxon>
        <taxon>Weeksellaceae</taxon>
        <taxon>Chryseobacterium group</taxon>
        <taxon>Chryseobacterium</taxon>
    </lineage>
</organism>
<evidence type="ECO:0000313" key="2">
    <source>
        <dbReference type="EMBL" id="SEM45890.1"/>
    </source>
</evidence>
<dbReference type="Proteomes" id="UP000199450">
    <property type="component" value="Unassembled WGS sequence"/>
</dbReference>
<reference evidence="3" key="1">
    <citation type="submission" date="2016-10" db="EMBL/GenBank/DDBJ databases">
        <authorList>
            <person name="Varghese N."/>
            <person name="Submissions S."/>
        </authorList>
    </citation>
    <scope>NUCLEOTIDE SEQUENCE [LARGE SCALE GENOMIC DNA]</scope>
    <source>
        <strain evidence="3">DSM 17453</strain>
    </source>
</reference>
<protein>
    <submittedName>
        <fullName evidence="2">MerR HTH family regulatory protein</fullName>
    </submittedName>
</protein>
<dbReference type="InterPro" id="IPR009061">
    <property type="entry name" value="DNA-bd_dom_put_sf"/>
</dbReference>
<dbReference type="Gene3D" id="1.10.1660.10">
    <property type="match status" value="1"/>
</dbReference>
<dbReference type="SUPFAM" id="SSF46955">
    <property type="entry name" value="Putative DNA-binding domain"/>
    <property type="match status" value="1"/>
</dbReference>
<evidence type="ECO:0000259" key="1">
    <source>
        <dbReference type="PROSITE" id="PS50937"/>
    </source>
</evidence>
<dbReference type="EMBL" id="FOBV01000003">
    <property type="protein sequence ID" value="SEM45890.1"/>
    <property type="molecule type" value="Genomic_DNA"/>
</dbReference>
<dbReference type="STRING" id="295069.SAMN05421856_103350"/>
<keyword evidence="3" id="KW-1185">Reference proteome</keyword>
<gene>
    <name evidence="2" type="ORF">SAMN05421856_103350</name>
</gene>
<accession>A0A1H7YIG0</accession>
<name>A0A1H7YIG0_9FLAO</name>
<feature type="domain" description="HTH merR-type" evidence="1">
    <location>
        <begin position="1"/>
        <end position="45"/>
    </location>
</feature>
<proteinExistence type="predicted"/>
<dbReference type="AlphaFoldDB" id="A0A1H7YIG0"/>
<dbReference type="Pfam" id="PF13411">
    <property type="entry name" value="MerR_1"/>
    <property type="match status" value="1"/>
</dbReference>
<dbReference type="PROSITE" id="PS50937">
    <property type="entry name" value="HTH_MERR_2"/>
    <property type="match status" value="1"/>
</dbReference>
<dbReference type="RefSeq" id="WP_228400887.1">
    <property type="nucleotide sequence ID" value="NZ_FOBV01000003.1"/>
</dbReference>
<sequence>MLINELSKKTGVTIHIMRYYENLGLIADENVKTNNYKNYDEKVAE</sequence>